<evidence type="ECO:0000313" key="6">
    <source>
        <dbReference type="EMBL" id="MEU3785427.1"/>
    </source>
</evidence>
<dbReference type="InterPro" id="IPR009057">
    <property type="entry name" value="Homeodomain-like_sf"/>
</dbReference>
<sequence>MDQERRAALLSDLEELVLAEGFTALSMDDLTHRLHCSKATLYSVAGSKEQLVTAVTKRFFQQATEQIEVTVAAVADPRQRIPAYLSGVGQAMSRCSQEFYTDMIGFGPTAEIYRVNSKAAARRVQELIAAGVEARALRPIDGNFAGHLVALAIEGVQSGALLASTGLSAGDAYTEMADLLLHGLSMPRT</sequence>
<dbReference type="SUPFAM" id="SSF46689">
    <property type="entry name" value="Homeodomain-like"/>
    <property type="match status" value="1"/>
</dbReference>
<dbReference type="Pfam" id="PF00440">
    <property type="entry name" value="TetR_N"/>
    <property type="match status" value="1"/>
</dbReference>
<dbReference type="Gene3D" id="1.10.10.60">
    <property type="entry name" value="Homeodomain-like"/>
    <property type="match status" value="1"/>
</dbReference>
<proteinExistence type="predicted"/>
<name>A0ABV2ZS82_9ACTN</name>
<dbReference type="InterPro" id="IPR050109">
    <property type="entry name" value="HTH-type_TetR-like_transc_reg"/>
</dbReference>
<dbReference type="PANTHER" id="PTHR30055">
    <property type="entry name" value="HTH-TYPE TRANSCRIPTIONAL REGULATOR RUTR"/>
    <property type="match status" value="1"/>
</dbReference>
<dbReference type="Gene3D" id="1.10.357.10">
    <property type="entry name" value="Tetracycline Repressor, domain 2"/>
    <property type="match status" value="1"/>
</dbReference>
<keyword evidence="2 4" id="KW-0238">DNA-binding</keyword>
<evidence type="ECO:0000256" key="2">
    <source>
        <dbReference type="ARBA" id="ARBA00023125"/>
    </source>
</evidence>
<evidence type="ECO:0000256" key="1">
    <source>
        <dbReference type="ARBA" id="ARBA00023015"/>
    </source>
</evidence>
<dbReference type="RefSeq" id="WP_334582408.1">
    <property type="nucleotide sequence ID" value="NZ_JBEZVE010000020.1"/>
</dbReference>
<evidence type="ECO:0000256" key="3">
    <source>
        <dbReference type="ARBA" id="ARBA00023163"/>
    </source>
</evidence>
<accession>A0ABV2ZS82</accession>
<comment type="caution">
    <text evidence="6">The sequence shown here is derived from an EMBL/GenBank/DDBJ whole genome shotgun (WGS) entry which is preliminary data.</text>
</comment>
<feature type="DNA-binding region" description="H-T-H motif" evidence="4">
    <location>
        <begin position="26"/>
        <end position="45"/>
    </location>
</feature>
<reference evidence="6 7" key="1">
    <citation type="submission" date="2024-06" db="EMBL/GenBank/DDBJ databases">
        <title>The Natural Products Discovery Center: Release of the First 8490 Sequenced Strains for Exploring Actinobacteria Biosynthetic Diversity.</title>
        <authorList>
            <person name="Kalkreuter E."/>
            <person name="Kautsar S.A."/>
            <person name="Yang D."/>
            <person name="Bader C.D."/>
            <person name="Teijaro C.N."/>
            <person name="Fluegel L."/>
            <person name="Davis C.M."/>
            <person name="Simpson J.R."/>
            <person name="Lauterbach L."/>
            <person name="Steele A.D."/>
            <person name="Gui C."/>
            <person name="Meng S."/>
            <person name="Li G."/>
            <person name="Viehrig K."/>
            <person name="Ye F."/>
            <person name="Su P."/>
            <person name="Kiefer A.F."/>
            <person name="Nichols A."/>
            <person name="Cepeda A.J."/>
            <person name="Yan W."/>
            <person name="Fan B."/>
            <person name="Jiang Y."/>
            <person name="Adhikari A."/>
            <person name="Zheng C.-J."/>
            <person name="Schuster L."/>
            <person name="Cowan T.M."/>
            <person name="Smanski M.J."/>
            <person name="Chevrette M.G."/>
            <person name="De Carvalho L.P.S."/>
            <person name="Shen B."/>
        </authorList>
    </citation>
    <scope>NUCLEOTIDE SEQUENCE [LARGE SCALE GENOMIC DNA]</scope>
    <source>
        <strain evidence="6 7">NPDC033843</strain>
    </source>
</reference>
<dbReference type="PANTHER" id="PTHR30055:SF234">
    <property type="entry name" value="HTH-TYPE TRANSCRIPTIONAL REGULATOR BETI"/>
    <property type="match status" value="1"/>
</dbReference>
<evidence type="ECO:0000259" key="5">
    <source>
        <dbReference type="PROSITE" id="PS50977"/>
    </source>
</evidence>
<keyword evidence="3" id="KW-0804">Transcription</keyword>
<keyword evidence="1" id="KW-0805">Transcription regulation</keyword>
<evidence type="ECO:0000256" key="4">
    <source>
        <dbReference type="PROSITE-ProRule" id="PRU00335"/>
    </source>
</evidence>
<dbReference type="PROSITE" id="PS50977">
    <property type="entry name" value="HTH_TETR_2"/>
    <property type="match status" value="1"/>
</dbReference>
<organism evidence="6 7">
    <name type="scientific">Streptomyces sp. 900129855</name>
    <dbReference type="NCBI Taxonomy" id="3155129"/>
    <lineage>
        <taxon>Bacteria</taxon>
        <taxon>Bacillati</taxon>
        <taxon>Actinomycetota</taxon>
        <taxon>Actinomycetes</taxon>
        <taxon>Kitasatosporales</taxon>
        <taxon>Streptomycetaceae</taxon>
        <taxon>Streptomyces</taxon>
    </lineage>
</organism>
<gene>
    <name evidence="6" type="ORF">AB0E89_33650</name>
</gene>
<dbReference type="EMBL" id="JBEZVE010000020">
    <property type="protein sequence ID" value="MEU3785427.1"/>
    <property type="molecule type" value="Genomic_DNA"/>
</dbReference>
<dbReference type="InterPro" id="IPR001647">
    <property type="entry name" value="HTH_TetR"/>
</dbReference>
<dbReference type="Proteomes" id="UP001550739">
    <property type="component" value="Unassembled WGS sequence"/>
</dbReference>
<protein>
    <submittedName>
        <fullName evidence="6">TetR/AcrR family transcriptional regulator</fullName>
    </submittedName>
</protein>
<feature type="domain" description="HTH tetR-type" evidence="5">
    <location>
        <begin position="3"/>
        <end position="63"/>
    </location>
</feature>
<keyword evidence="7" id="KW-1185">Reference proteome</keyword>
<evidence type="ECO:0000313" key="7">
    <source>
        <dbReference type="Proteomes" id="UP001550739"/>
    </source>
</evidence>